<comment type="caution">
    <text evidence="2">The sequence shown here is derived from an EMBL/GenBank/DDBJ whole genome shotgun (WGS) entry which is preliminary data.</text>
</comment>
<evidence type="ECO:0000313" key="3">
    <source>
        <dbReference type="Proteomes" id="UP000245119"/>
    </source>
</evidence>
<accession>A0A2T7NBZ9</accession>
<proteinExistence type="predicted"/>
<evidence type="ECO:0000256" key="1">
    <source>
        <dbReference type="SAM" id="MobiDB-lite"/>
    </source>
</evidence>
<organism evidence="2 3">
    <name type="scientific">Pomacea canaliculata</name>
    <name type="common">Golden apple snail</name>
    <dbReference type="NCBI Taxonomy" id="400727"/>
    <lineage>
        <taxon>Eukaryota</taxon>
        <taxon>Metazoa</taxon>
        <taxon>Spiralia</taxon>
        <taxon>Lophotrochozoa</taxon>
        <taxon>Mollusca</taxon>
        <taxon>Gastropoda</taxon>
        <taxon>Caenogastropoda</taxon>
        <taxon>Architaenioglossa</taxon>
        <taxon>Ampullarioidea</taxon>
        <taxon>Ampullariidae</taxon>
        <taxon>Pomacea</taxon>
    </lineage>
</organism>
<dbReference type="Proteomes" id="UP000245119">
    <property type="component" value="Linkage Group LG14"/>
</dbReference>
<dbReference type="EMBL" id="PZQS01000014">
    <property type="protein sequence ID" value="PVD18706.1"/>
    <property type="molecule type" value="Genomic_DNA"/>
</dbReference>
<feature type="compositionally biased region" description="Low complexity" evidence="1">
    <location>
        <begin position="1"/>
        <end position="18"/>
    </location>
</feature>
<protein>
    <submittedName>
        <fullName evidence="2">Uncharacterized protein</fullName>
    </submittedName>
</protein>
<feature type="region of interest" description="Disordered" evidence="1">
    <location>
        <begin position="1"/>
        <end position="38"/>
    </location>
</feature>
<gene>
    <name evidence="2" type="ORF">C0Q70_21257</name>
</gene>
<reference evidence="2 3" key="1">
    <citation type="submission" date="2018-04" db="EMBL/GenBank/DDBJ databases">
        <title>The genome of golden apple snail Pomacea canaliculata provides insight into stress tolerance and invasive adaptation.</title>
        <authorList>
            <person name="Liu C."/>
            <person name="Liu B."/>
            <person name="Ren Y."/>
            <person name="Zhang Y."/>
            <person name="Wang H."/>
            <person name="Li S."/>
            <person name="Jiang F."/>
            <person name="Yin L."/>
            <person name="Zhang G."/>
            <person name="Qian W."/>
            <person name="Fan W."/>
        </authorList>
    </citation>
    <scope>NUCLEOTIDE SEQUENCE [LARGE SCALE GENOMIC DNA]</scope>
    <source>
        <strain evidence="2">SZHN2017</strain>
        <tissue evidence="2">Muscle</tissue>
    </source>
</reference>
<dbReference type="AlphaFoldDB" id="A0A2T7NBZ9"/>
<evidence type="ECO:0000313" key="2">
    <source>
        <dbReference type="EMBL" id="PVD18706.1"/>
    </source>
</evidence>
<keyword evidence="3" id="KW-1185">Reference proteome</keyword>
<sequence length="87" mass="9537">MPTTTTLPPRPPCTRNTPGGDGRLRAPPDGSPGLTVCSRPFQVNASRHPRCFQSPPYIRRLGQPGGKTVALRARNVHRHSRTPGRMM</sequence>
<name>A0A2T7NBZ9_POMCA</name>